<accession>A0A9N8VCJ7</accession>
<gene>
    <name evidence="1" type="ORF">AMORRO_LOCUS558</name>
</gene>
<proteinExistence type="predicted"/>
<sequence length="49" mass="5554">MLLLPNRRGSLIIKADAPFPPIIPALYSLYHDFVKDLKESIVKDVKSMV</sequence>
<dbReference type="OrthoDB" id="2399281at2759"/>
<dbReference type="EMBL" id="CAJVPV010000162">
    <property type="protein sequence ID" value="CAG8445097.1"/>
    <property type="molecule type" value="Genomic_DNA"/>
</dbReference>
<dbReference type="Proteomes" id="UP000789342">
    <property type="component" value="Unassembled WGS sequence"/>
</dbReference>
<keyword evidence="2" id="KW-1185">Reference proteome</keyword>
<comment type="caution">
    <text evidence="1">The sequence shown here is derived from an EMBL/GenBank/DDBJ whole genome shotgun (WGS) entry which is preliminary data.</text>
</comment>
<evidence type="ECO:0000313" key="1">
    <source>
        <dbReference type="EMBL" id="CAG8445097.1"/>
    </source>
</evidence>
<protein>
    <submittedName>
        <fullName evidence="1">929_t:CDS:1</fullName>
    </submittedName>
</protein>
<dbReference type="AlphaFoldDB" id="A0A9N8VCJ7"/>
<organism evidence="1 2">
    <name type="scientific">Acaulospora morrowiae</name>
    <dbReference type="NCBI Taxonomy" id="94023"/>
    <lineage>
        <taxon>Eukaryota</taxon>
        <taxon>Fungi</taxon>
        <taxon>Fungi incertae sedis</taxon>
        <taxon>Mucoromycota</taxon>
        <taxon>Glomeromycotina</taxon>
        <taxon>Glomeromycetes</taxon>
        <taxon>Diversisporales</taxon>
        <taxon>Acaulosporaceae</taxon>
        <taxon>Acaulospora</taxon>
    </lineage>
</organism>
<reference evidence="1" key="1">
    <citation type="submission" date="2021-06" db="EMBL/GenBank/DDBJ databases">
        <authorList>
            <person name="Kallberg Y."/>
            <person name="Tangrot J."/>
            <person name="Rosling A."/>
        </authorList>
    </citation>
    <scope>NUCLEOTIDE SEQUENCE</scope>
    <source>
        <strain evidence="1">CL551</strain>
    </source>
</reference>
<name>A0A9N8VCJ7_9GLOM</name>
<evidence type="ECO:0000313" key="2">
    <source>
        <dbReference type="Proteomes" id="UP000789342"/>
    </source>
</evidence>